<evidence type="ECO:0000313" key="1">
    <source>
        <dbReference type="EMBL" id="MFL9838993.1"/>
    </source>
</evidence>
<proteinExistence type="predicted"/>
<dbReference type="RefSeq" id="WP_408075937.1">
    <property type="nucleotide sequence ID" value="NZ_JBELQB010000014.1"/>
</dbReference>
<dbReference type="Proteomes" id="UP001629059">
    <property type="component" value="Unassembled WGS sequence"/>
</dbReference>
<accession>A0ABW8YFI7</accession>
<gene>
    <name evidence="1" type="ORF">ABS768_15905</name>
</gene>
<name>A0ABW8YFI7_9FLAO</name>
<organism evidence="1 2">
    <name type="scientific">Flavobacterium rhizophilum</name>
    <dbReference type="NCBI Taxonomy" id="3163296"/>
    <lineage>
        <taxon>Bacteria</taxon>
        <taxon>Pseudomonadati</taxon>
        <taxon>Bacteroidota</taxon>
        <taxon>Flavobacteriia</taxon>
        <taxon>Flavobacteriales</taxon>
        <taxon>Flavobacteriaceae</taxon>
        <taxon>Flavobacterium</taxon>
    </lineage>
</organism>
<evidence type="ECO:0000313" key="2">
    <source>
        <dbReference type="Proteomes" id="UP001629059"/>
    </source>
</evidence>
<keyword evidence="2" id="KW-1185">Reference proteome</keyword>
<protein>
    <submittedName>
        <fullName evidence="1">Uncharacterized protein</fullName>
    </submittedName>
</protein>
<dbReference type="EMBL" id="JBELQB010000014">
    <property type="protein sequence ID" value="MFL9838993.1"/>
    <property type="molecule type" value="Genomic_DNA"/>
</dbReference>
<sequence length="109" mass="12256">MDTNERTVQLKTSVASSGNNKEIVHIGFKPMGDTIPTAEDYGTQGEENKQKLNAFLKYMKSVDEQFFKWLEADAQNAILFTNNPVKALKTAIPGFDETILNNLSKDMLR</sequence>
<comment type="caution">
    <text evidence="1">The sequence shown here is derived from an EMBL/GenBank/DDBJ whole genome shotgun (WGS) entry which is preliminary data.</text>
</comment>
<reference evidence="1 2" key="1">
    <citation type="submission" date="2024-06" db="EMBL/GenBank/DDBJ databases">
        <authorList>
            <person name="Kaempfer P."/>
            <person name="Viver T."/>
        </authorList>
    </citation>
    <scope>NUCLEOTIDE SEQUENCE [LARGE SCALE GENOMIC DNA]</scope>
    <source>
        <strain evidence="1 2">ST-75</strain>
    </source>
</reference>